<organism evidence="1 2">
    <name type="scientific">Ancylostoma ceylanicum</name>
    <dbReference type="NCBI Taxonomy" id="53326"/>
    <lineage>
        <taxon>Eukaryota</taxon>
        <taxon>Metazoa</taxon>
        <taxon>Ecdysozoa</taxon>
        <taxon>Nematoda</taxon>
        <taxon>Chromadorea</taxon>
        <taxon>Rhabditida</taxon>
        <taxon>Rhabditina</taxon>
        <taxon>Rhabditomorpha</taxon>
        <taxon>Strongyloidea</taxon>
        <taxon>Ancylostomatidae</taxon>
        <taxon>Ancylostomatinae</taxon>
        <taxon>Ancylostoma</taxon>
    </lineage>
</organism>
<keyword evidence="2" id="KW-1185">Reference proteome</keyword>
<gene>
    <name evidence="1" type="primary">Acey_s0008.g223</name>
    <name evidence="1" type="ORF">Y032_0008g223</name>
</gene>
<name>A0A016VKN5_9BILA</name>
<accession>A0A016VKN5</accession>
<reference evidence="2" key="1">
    <citation type="journal article" date="2015" name="Nat. Genet.">
        <title>The genome and transcriptome of the zoonotic hookworm Ancylostoma ceylanicum identify infection-specific gene families.</title>
        <authorList>
            <person name="Schwarz E.M."/>
            <person name="Hu Y."/>
            <person name="Antoshechkin I."/>
            <person name="Miller M.M."/>
            <person name="Sternberg P.W."/>
            <person name="Aroian R.V."/>
        </authorList>
    </citation>
    <scope>NUCLEOTIDE SEQUENCE</scope>
    <source>
        <strain evidence="2">HY135</strain>
    </source>
</reference>
<evidence type="ECO:0000313" key="2">
    <source>
        <dbReference type="Proteomes" id="UP000024635"/>
    </source>
</evidence>
<evidence type="ECO:0000313" key="1">
    <source>
        <dbReference type="EMBL" id="EYC27861.1"/>
    </source>
</evidence>
<protein>
    <submittedName>
        <fullName evidence="1">Uncharacterized protein</fullName>
    </submittedName>
</protein>
<sequence>MGCYQATVIGALTERANHRSLIAPFPLAMIHTRSHLWITSVNKNIAALFAPTSRAKLLKLTKSKWRRAHSELKFSWSSYFGVKKPSAPLSTATSERESVWNDTKFESMQSHSETLDFPLKKFNKLTTK</sequence>
<proteinExistence type="predicted"/>
<dbReference type="Proteomes" id="UP000024635">
    <property type="component" value="Unassembled WGS sequence"/>
</dbReference>
<dbReference type="EMBL" id="JARK01001344">
    <property type="protein sequence ID" value="EYC27861.1"/>
    <property type="molecule type" value="Genomic_DNA"/>
</dbReference>
<dbReference type="AlphaFoldDB" id="A0A016VKN5"/>
<comment type="caution">
    <text evidence="1">The sequence shown here is derived from an EMBL/GenBank/DDBJ whole genome shotgun (WGS) entry which is preliminary data.</text>
</comment>